<evidence type="ECO:0000256" key="5">
    <source>
        <dbReference type="ARBA" id="ARBA00047471"/>
    </source>
</evidence>
<dbReference type="InterPro" id="IPR006379">
    <property type="entry name" value="HAD-SF_hydro_IIB"/>
</dbReference>
<dbReference type="EC" id="2.4.1.14" evidence="2"/>
<comment type="similarity">
    <text evidence="1">Belongs to the glycosyltransferase 1 family.</text>
</comment>
<dbReference type="GO" id="GO:0016791">
    <property type="term" value="F:phosphatase activity"/>
    <property type="evidence" value="ECO:0007669"/>
    <property type="project" value="UniProtKB-ARBA"/>
</dbReference>
<keyword evidence="10" id="KW-1185">Reference proteome</keyword>
<dbReference type="InterPro" id="IPR006380">
    <property type="entry name" value="SPP-like_dom"/>
</dbReference>
<evidence type="ECO:0000259" key="7">
    <source>
        <dbReference type="Pfam" id="PF05116"/>
    </source>
</evidence>
<evidence type="ECO:0000259" key="8">
    <source>
        <dbReference type="Pfam" id="PF13579"/>
    </source>
</evidence>
<dbReference type="SUPFAM" id="SSF56784">
    <property type="entry name" value="HAD-like"/>
    <property type="match status" value="1"/>
</dbReference>
<reference evidence="9 10" key="1">
    <citation type="submission" date="2020-08" db="EMBL/GenBank/DDBJ databases">
        <title>Genomic Encyclopedia of Type Strains, Phase IV (KMG-IV): sequencing the most valuable type-strain genomes for metagenomic binning, comparative biology and taxonomic classification.</title>
        <authorList>
            <person name="Goeker M."/>
        </authorList>
    </citation>
    <scope>NUCLEOTIDE SEQUENCE [LARGE SCALE GENOMIC DNA]</scope>
    <source>
        <strain evidence="9 10">DSM 28570</strain>
    </source>
</reference>
<dbReference type="InterPro" id="IPR001296">
    <property type="entry name" value="Glyco_trans_1"/>
</dbReference>
<dbReference type="NCBIfam" id="TIGR02472">
    <property type="entry name" value="sucr_P_syn_N"/>
    <property type="match status" value="1"/>
</dbReference>
<dbReference type="InterPro" id="IPR028098">
    <property type="entry name" value="Glyco_trans_4-like_N"/>
</dbReference>
<dbReference type="InterPro" id="IPR044161">
    <property type="entry name" value="SPS"/>
</dbReference>
<dbReference type="Gene3D" id="3.40.50.2000">
    <property type="entry name" value="Glycogen Phosphorylase B"/>
    <property type="match status" value="3"/>
</dbReference>
<feature type="domain" description="Glycosyltransferase subfamily 4-like N-terminal" evidence="8">
    <location>
        <begin position="31"/>
        <end position="222"/>
    </location>
</feature>
<feature type="domain" description="Glycosyl transferase family 1" evidence="6">
    <location>
        <begin position="252"/>
        <end position="419"/>
    </location>
</feature>
<dbReference type="InterPro" id="IPR012821">
    <property type="entry name" value="Sucrose_P_synth_Pase-like_dom"/>
</dbReference>
<dbReference type="SFLD" id="SFLDG01140">
    <property type="entry name" value="C2.B:_Phosphomannomutase_and_P"/>
    <property type="match status" value="1"/>
</dbReference>
<organism evidence="9 10">
    <name type="scientific">Desulfoprunum benzoelyticum</name>
    <dbReference type="NCBI Taxonomy" id="1506996"/>
    <lineage>
        <taxon>Bacteria</taxon>
        <taxon>Pseudomonadati</taxon>
        <taxon>Thermodesulfobacteriota</taxon>
        <taxon>Desulfobulbia</taxon>
        <taxon>Desulfobulbales</taxon>
        <taxon>Desulfobulbaceae</taxon>
        <taxon>Desulfoprunum</taxon>
    </lineage>
</organism>
<accession>A0A840V2R1</accession>
<evidence type="ECO:0000256" key="1">
    <source>
        <dbReference type="ARBA" id="ARBA00006530"/>
    </source>
</evidence>
<proteinExistence type="inferred from homology"/>
<comment type="caution">
    <text evidence="9">The sequence shown here is derived from an EMBL/GenBank/DDBJ whole genome shotgun (WGS) entry which is preliminary data.</text>
</comment>
<evidence type="ECO:0000259" key="6">
    <source>
        <dbReference type="Pfam" id="PF00534"/>
    </source>
</evidence>
<dbReference type="InterPro" id="IPR012822">
    <property type="entry name" value="SucroseP_synth_GlycoTrfase_dom"/>
</dbReference>
<feature type="domain" description="Sucrose phosphatase-like" evidence="7">
    <location>
        <begin position="474"/>
        <end position="709"/>
    </location>
</feature>
<protein>
    <recommendedName>
        <fullName evidence="2">sucrose-phosphate synthase</fullName>
        <ecNumber evidence="2">2.4.1.14</ecNumber>
    </recommendedName>
</protein>
<dbReference type="Gene3D" id="3.90.1070.10">
    <property type="match status" value="1"/>
</dbReference>
<dbReference type="SFLD" id="SFLDS00003">
    <property type="entry name" value="Haloacid_Dehalogenase"/>
    <property type="match status" value="1"/>
</dbReference>
<keyword evidence="4 9" id="KW-0808">Transferase</keyword>
<dbReference type="Pfam" id="PF05116">
    <property type="entry name" value="S6PP"/>
    <property type="match status" value="1"/>
</dbReference>
<gene>
    <name evidence="9" type="ORF">HNQ81_001147</name>
</gene>
<dbReference type="AlphaFoldDB" id="A0A840V2R1"/>
<dbReference type="RefSeq" id="WP_205240184.1">
    <property type="nucleotide sequence ID" value="NZ_JACHEO010000004.1"/>
</dbReference>
<dbReference type="PANTHER" id="PTHR46039:SF5">
    <property type="entry name" value="SUCROSE-PHOSPHATE SYNTHASE 3-RELATED"/>
    <property type="match status" value="1"/>
</dbReference>
<dbReference type="SFLD" id="SFLDG01141">
    <property type="entry name" value="C2.B.1:_Sucrose_Phosphatase_Li"/>
    <property type="match status" value="1"/>
</dbReference>
<dbReference type="Proteomes" id="UP000539642">
    <property type="component" value="Unassembled WGS sequence"/>
</dbReference>
<dbReference type="Gene3D" id="3.40.50.1000">
    <property type="entry name" value="HAD superfamily/HAD-like"/>
    <property type="match status" value="1"/>
</dbReference>
<dbReference type="NCBIfam" id="TIGR01484">
    <property type="entry name" value="HAD-SF-IIB"/>
    <property type="match status" value="1"/>
</dbReference>
<evidence type="ECO:0000256" key="4">
    <source>
        <dbReference type="ARBA" id="ARBA00022679"/>
    </source>
</evidence>
<dbReference type="GO" id="GO:0046524">
    <property type="term" value="F:sucrose-phosphate synthase activity"/>
    <property type="evidence" value="ECO:0007669"/>
    <property type="project" value="UniProtKB-EC"/>
</dbReference>
<dbReference type="PANTHER" id="PTHR46039">
    <property type="entry name" value="SUCROSE-PHOSPHATE SYNTHASE 3-RELATED"/>
    <property type="match status" value="1"/>
</dbReference>
<evidence type="ECO:0000256" key="3">
    <source>
        <dbReference type="ARBA" id="ARBA00022676"/>
    </source>
</evidence>
<evidence type="ECO:0000256" key="2">
    <source>
        <dbReference type="ARBA" id="ARBA00012536"/>
    </source>
</evidence>
<dbReference type="InterPro" id="IPR023214">
    <property type="entry name" value="HAD_sf"/>
</dbReference>
<evidence type="ECO:0000313" key="10">
    <source>
        <dbReference type="Proteomes" id="UP000539642"/>
    </source>
</evidence>
<dbReference type="EMBL" id="JACHEO010000004">
    <property type="protein sequence ID" value="MBB5347431.1"/>
    <property type="molecule type" value="Genomic_DNA"/>
</dbReference>
<dbReference type="InterPro" id="IPR036412">
    <property type="entry name" value="HAD-like_sf"/>
</dbReference>
<keyword evidence="3 9" id="KW-0328">Glycosyltransferase</keyword>
<dbReference type="Pfam" id="PF13579">
    <property type="entry name" value="Glyco_trans_4_4"/>
    <property type="match status" value="1"/>
</dbReference>
<dbReference type="Pfam" id="PF00534">
    <property type="entry name" value="Glycos_transf_1"/>
    <property type="match status" value="1"/>
</dbReference>
<comment type="catalytic activity">
    <reaction evidence="5">
        <text>beta-D-fructose 6-phosphate + UDP-alpha-D-glucose = sucrose 6(F)-phosphate + UDP + H(+)</text>
        <dbReference type="Rhea" id="RHEA:22172"/>
        <dbReference type="ChEBI" id="CHEBI:15378"/>
        <dbReference type="ChEBI" id="CHEBI:57634"/>
        <dbReference type="ChEBI" id="CHEBI:57723"/>
        <dbReference type="ChEBI" id="CHEBI:58223"/>
        <dbReference type="ChEBI" id="CHEBI:58885"/>
        <dbReference type="EC" id="2.4.1.14"/>
    </reaction>
</comment>
<evidence type="ECO:0000313" key="9">
    <source>
        <dbReference type="EMBL" id="MBB5347431.1"/>
    </source>
</evidence>
<name>A0A840V2R1_9BACT</name>
<sequence length="722" mass="81155">MDKPPLHILMLSIHGLVRGHDLELGRDADTGGQVTYVVELARALGRNPNVEWVDLLTRLIDDREVSSDYAQPEEKLGPRARIVRLPFGPKRYLRKEVLWKHLDHLVDRCLHHLRSQEKLPDVIHSHYADAGYVGTQLSRLLGIPQIHTGHSLGRGKLQRLLQSGRKKSSLERQFNFAQRLAAEEEVLSHASLIVASTRQEIVTQYGDYINFDAKRASVIPPGTDTTRFSAPGRRPISETVCRMVDRFLDIPEKPCILAICRPETKKNLHRLLTAYGEDADLQEMANLVIIAGNRDDIQTMEAAQQQVLADLLLAIDRYDLWGKVAIPKHHRMEDIPDLYRLAARRRGVFVNPALTEPFGLTLIEAAASGLPIVATEDGGPIDIIGNCRNGLLIDPLKPEGIALALKTVLSDRKAWRTWARSGILGVKRHYTWAGHVAQYLNAVRRVLRKDRKRFRRQLATFAHDRRSALPLARQALISDIDNTLIGDQEGLEQLIEWLQVRAGRVAFGVATGRSLAGTVRTLRDWRVPMPDVVITSVGTEIAYGPDLRADPGWAKLIRHQWRRDALAEAMTAIPGITLQQKENQRQFKISYNVIPELMPPIDQVGAYLQRLNLRANLIYSHQAYLDILPVRASKGQAIRYLAYKWGLPLNSFLVAGDSGNDIEMMLGDTLGVIVGNHSPEIRSLKGRHQVYFASDHYARGILEGIAHYQFGGSSHPQRFLTS</sequence>
<dbReference type="NCBIfam" id="TIGR02471">
    <property type="entry name" value="sucr_syn_bact_C"/>
    <property type="match status" value="1"/>
</dbReference>
<dbReference type="SUPFAM" id="SSF53756">
    <property type="entry name" value="UDP-Glycosyltransferase/glycogen phosphorylase"/>
    <property type="match status" value="1"/>
</dbReference>